<reference evidence="3" key="1">
    <citation type="submission" date="2016-10" db="EMBL/GenBank/DDBJ databases">
        <authorList>
            <person name="Varghese N."/>
            <person name="Submissions S."/>
        </authorList>
    </citation>
    <scope>NUCLEOTIDE SEQUENCE [LARGE SCALE GENOMIC DNA]</scope>
    <source>
        <strain evidence="3">CGMCC 4.6856</strain>
    </source>
</reference>
<dbReference type="AlphaFoldDB" id="A0A1H9CL93"/>
<evidence type="ECO:0000313" key="3">
    <source>
        <dbReference type="Proteomes" id="UP000198504"/>
    </source>
</evidence>
<evidence type="ECO:0000256" key="1">
    <source>
        <dbReference type="SAM" id="SignalP"/>
    </source>
</evidence>
<dbReference type="PANTHER" id="PTHR43649">
    <property type="entry name" value="ARABINOSE-BINDING PROTEIN-RELATED"/>
    <property type="match status" value="1"/>
</dbReference>
<dbReference type="PROSITE" id="PS51257">
    <property type="entry name" value="PROKAR_LIPOPROTEIN"/>
    <property type="match status" value="1"/>
</dbReference>
<gene>
    <name evidence="2" type="ORF">SAMN05421756_102247</name>
</gene>
<accession>A0A1H9CL93</accession>
<name>A0A1H9CL93_9ACTN</name>
<dbReference type="Proteomes" id="UP000198504">
    <property type="component" value="Unassembled WGS sequence"/>
</dbReference>
<keyword evidence="3" id="KW-1185">Reference proteome</keyword>
<dbReference type="EMBL" id="FOFA01000002">
    <property type="protein sequence ID" value="SEQ01831.1"/>
    <property type="molecule type" value="Genomic_DNA"/>
</dbReference>
<dbReference type="Pfam" id="PF01547">
    <property type="entry name" value="SBP_bac_1"/>
    <property type="match status" value="1"/>
</dbReference>
<dbReference type="Gene3D" id="3.40.190.10">
    <property type="entry name" value="Periplasmic binding protein-like II"/>
    <property type="match status" value="2"/>
</dbReference>
<dbReference type="SUPFAM" id="SSF53850">
    <property type="entry name" value="Periplasmic binding protein-like II"/>
    <property type="match status" value="1"/>
</dbReference>
<sequence>MRVTSKVLAAVGLSTVLAATAACSGAGGAGGVGGGGGGGGGGADNSINVLMVNNPQMLALQKHIGEFTKESGITVNFTVKPENDMRNQAQQEFANQSGQFDVATLSNFEIPFYSKNGWLTSMDDIGAYKSDTAFNQADIFPSMTNSLKGPDGKLYGEPFYGESSFLMYRKDIADKVGVKFNETPTWDEVAAAAAKMDGAESGMKGICLRGLPGWGEVFAPLTTVVNTYGGTWFDKDWNAQVNAQPFKDATTFYTNLVKEHGEAGAAQAGFAECLTATTQSKVAMWYDATSAAGSLEAPDSPVKGKMAYVQAPVKETKSSGWLYAWSWAIEKKSQKADNAWKFISWASSQKYEELVGAQDGWATVPAGKRESTYKNADYVKAASAFAEPTRKAIESADPTNPGVQPRPTVGIQFVDIPEFTDFATKISQDVSGVIAGKTSVDDALNNGQKLAQAAGDKYKGK</sequence>
<dbReference type="OrthoDB" id="9770625at2"/>
<dbReference type="RefSeq" id="WP_091178152.1">
    <property type="nucleotide sequence ID" value="NZ_FOFA01000002.1"/>
</dbReference>
<feature type="signal peptide" evidence="1">
    <location>
        <begin position="1"/>
        <end position="21"/>
    </location>
</feature>
<dbReference type="InterPro" id="IPR050490">
    <property type="entry name" value="Bact_solute-bd_prot1"/>
</dbReference>
<evidence type="ECO:0000313" key="2">
    <source>
        <dbReference type="EMBL" id="SEQ01831.1"/>
    </source>
</evidence>
<keyword evidence="1" id="KW-0732">Signal</keyword>
<dbReference type="PANTHER" id="PTHR43649:SF12">
    <property type="entry name" value="DIACETYLCHITOBIOSE BINDING PROTEIN DASA"/>
    <property type="match status" value="1"/>
</dbReference>
<dbReference type="STRING" id="1036181.SAMN05421756_102247"/>
<feature type="chain" id="PRO_5039463387" evidence="1">
    <location>
        <begin position="22"/>
        <end position="461"/>
    </location>
</feature>
<dbReference type="InterPro" id="IPR006059">
    <property type="entry name" value="SBP"/>
</dbReference>
<protein>
    <submittedName>
        <fullName evidence="2">Sorbitol/mannitol transport system substrate-binding protein</fullName>
    </submittedName>
</protein>
<organism evidence="2 3">
    <name type="scientific">Microlunatus flavus</name>
    <dbReference type="NCBI Taxonomy" id="1036181"/>
    <lineage>
        <taxon>Bacteria</taxon>
        <taxon>Bacillati</taxon>
        <taxon>Actinomycetota</taxon>
        <taxon>Actinomycetes</taxon>
        <taxon>Propionibacteriales</taxon>
        <taxon>Propionibacteriaceae</taxon>
        <taxon>Microlunatus</taxon>
    </lineage>
</organism>
<proteinExistence type="predicted"/>